<dbReference type="AlphaFoldDB" id="A0A8J8GEJ7"/>
<sequence>MFGTLSKGSLVVYDTDFEGSYFEWYFDIYFITDELALVIDEESKTVFMDIVEPSWLFPGYYETIEGMAEFCYDRSPQETYKEISAYLNEMAEGLRLVIDSMSLEIRQAR</sequence>
<name>A0A8J8GEJ7_9BACI</name>
<organism evidence="1 2">
    <name type="scientific">Calidifontibacillus erzurumensis</name>
    <dbReference type="NCBI Taxonomy" id="2741433"/>
    <lineage>
        <taxon>Bacteria</taxon>
        <taxon>Bacillati</taxon>
        <taxon>Bacillota</taxon>
        <taxon>Bacilli</taxon>
        <taxon>Bacillales</taxon>
        <taxon>Bacillaceae</taxon>
        <taxon>Calidifontibacillus/Schinkia group</taxon>
        <taxon>Calidifontibacillus</taxon>
    </lineage>
</organism>
<protein>
    <submittedName>
        <fullName evidence="1">Uncharacterized protein</fullName>
    </submittedName>
</protein>
<dbReference type="EMBL" id="JABTTE010000008">
    <property type="protein sequence ID" value="NSL51716.1"/>
    <property type="molecule type" value="Genomic_DNA"/>
</dbReference>
<gene>
    <name evidence="1" type="ORF">HR057_08030</name>
</gene>
<dbReference type="RefSeq" id="WP_173730917.1">
    <property type="nucleotide sequence ID" value="NZ_JABTTE010000008.1"/>
</dbReference>
<evidence type="ECO:0000313" key="2">
    <source>
        <dbReference type="Proteomes" id="UP000625804"/>
    </source>
</evidence>
<keyword evidence="2" id="KW-1185">Reference proteome</keyword>
<reference evidence="1" key="1">
    <citation type="submission" date="2020-06" db="EMBL/GenBank/DDBJ databases">
        <title>A novel thermopfilic bacterium from Erzurum, Turkey.</title>
        <authorList>
            <person name="Adiguzel A."/>
            <person name="Ay H."/>
            <person name="Baltaci M.O."/>
        </authorList>
    </citation>
    <scope>NUCLEOTIDE SEQUENCE</scope>
    <source>
        <strain evidence="1">P2</strain>
    </source>
</reference>
<proteinExistence type="predicted"/>
<evidence type="ECO:0000313" key="1">
    <source>
        <dbReference type="EMBL" id="NSL51716.1"/>
    </source>
</evidence>
<comment type="caution">
    <text evidence="1">The sequence shown here is derived from an EMBL/GenBank/DDBJ whole genome shotgun (WGS) entry which is preliminary data.</text>
</comment>
<dbReference type="Proteomes" id="UP000625804">
    <property type="component" value="Unassembled WGS sequence"/>
</dbReference>
<accession>A0A8J8GEJ7</accession>